<feature type="coiled-coil region" evidence="5">
    <location>
        <begin position="75"/>
        <end position="123"/>
    </location>
</feature>
<dbReference type="PROSITE" id="PS50937">
    <property type="entry name" value="HTH_MERR_2"/>
    <property type="match status" value="1"/>
</dbReference>
<evidence type="ECO:0000256" key="4">
    <source>
        <dbReference type="ARBA" id="ARBA00023163"/>
    </source>
</evidence>
<name>A0A2T3G600_9FIRM</name>
<evidence type="ECO:0000313" key="8">
    <source>
        <dbReference type="Proteomes" id="UP000240974"/>
    </source>
</evidence>
<evidence type="ECO:0000313" key="7">
    <source>
        <dbReference type="EMBL" id="PST42939.1"/>
    </source>
</evidence>
<dbReference type="InterPro" id="IPR000551">
    <property type="entry name" value="MerR-type_HTH_dom"/>
</dbReference>
<dbReference type="Pfam" id="PF13411">
    <property type="entry name" value="MerR_1"/>
    <property type="match status" value="1"/>
</dbReference>
<protein>
    <submittedName>
        <fullName evidence="7">MerR family transcriptional regulator</fullName>
    </submittedName>
</protein>
<gene>
    <name evidence="7" type="ORF">C7U54_02010</name>
</gene>
<dbReference type="AlphaFoldDB" id="A0A2T3G600"/>
<keyword evidence="1" id="KW-0678">Repressor</keyword>
<evidence type="ECO:0000256" key="1">
    <source>
        <dbReference type="ARBA" id="ARBA00022491"/>
    </source>
</evidence>
<keyword evidence="8" id="KW-1185">Reference proteome</keyword>
<dbReference type="GO" id="GO:0003677">
    <property type="term" value="F:DNA binding"/>
    <property type="evidence" value="ECO:0007669"/>
    <property type="project" value="UniProtKB-KW"/>
</dbReference>
<dbReference type="EMBL" id="PYLQ01000002">
    <property type="protein sequence ID" value="PST42939.1"/>
    <property type="molecule type" value="Genomic_DNA"/>
</dbReference>
<evidence type="ECO:0000256" key="2">
    <source>
        <dbReference type="ARBA" id="ARBA00023015"/>
    </source>
</evidence>
<feature type="domain" description="HTH merR-type" evidence="6">
    <location>
        <begin position="1"/>
        <end position="69"/>
    </location>
</feature>
<dbReference type="PANTHER" id="PTHR30204">
    <property type="entry name" value="REDOX-CYCLING DRUG-SENSING TRANSCRIPTIONAL ACTIVATOR SOXR"/>
    <property type="match status" value="1"/>
</dbReference>
<dbReference type="SMART" id="SM00422">
    <property type="entry name" value="HTH_MERR"/>
    <property type="match status" value="1"/>
</dbReference>
<dbReference type="Gene3D" id="1.10.1660.10">
    <property type="match status" value="1"/>
</dbReference>
<dbReference type="InterPro" id="IPR009061">
    <property type="entry name" value="DNA-bd_dom_put_sf"/>
</dbReference>
<sequence>MYTLKQACQILNLTEHTIRYYTDIGIVEVKRDKNNHRLFDEQALDWLKGTKYLRELGMSIQDIKLFHELCKKEGDQAIQERLDILIKQKEKAEEELEAAKQRLQFLNHKIEKEKRILNHLIDDNQNPSKKIYTKD</sequence>
<keyword evidence="2" id="KW-0805">Transcription regulation</keyword>
<keyword evidence="3" id="KW-0238">DNA-binding</keyword>
<accession>A0A2T3G600</accession>
<dbReference type="GO" id="GO:0003700">
    <property type="term" value="F:DNA-binding transcription factor activity"/>
    <property type="evidence" value="ECO:0007669"/>
    <property type="project" value="InterPro"/>
</dbReference>
<dbReference type="RefSeq" id="WP_107029135.1">
    <property type="nucleotide sequence ID" value="NZ_DAWBZG010000105.1"/>
</dbReference>
<comment type="caution">
    <text evidence="7">The sequence shown here is derived from an EMBL/GenBank/DDBJ whole genome shotgun (WGS) entry which is preliminary data.</text>
</comment>
<reference evidence="7 8" key="1">
    <citation type="journal article" date="2019" name="Int. J. Syst. Evol. Microbiol.">
        <title>Faecalibacillus intestinalis gen. nov., sp. nov. and Faecalibacillus faecis sp. nov., isolated from human faeces.</title>
        <authorList>
            <person name="Seo B."/>
            <person name="Jeon K."/>
            <person name="Baek I."/>
            <person name="Lee Y.M."/>
            <person name="Baek K."/>
            <person name="Ko G."/>
        </authorList>
    </citation>
    <scope>NUCLEOTIDE SEQUENCE [LARGE SCALE GENOMIC DNA]</scope>
    <source>
        <strain evidence="7 8">SNUG30099</strain>
    </source>
</reference>
<dbReference type="SUPFAM" id="SSF46955">
    <property type="entry name" value="Putative DNA-binding domain"/>
    <property type="match status" value="1"/>
</dbReference>
<dbReference type="InterPro" id="IPR047057">
    <property type="entry name" value="MerR_fam"/>
</dbReference>
<keyword evidence="4" id="KW-0804">Transcription</keyword>
<evidence type="ECO:0000256" key="3">
    <source>
        <dbReference type="ARBA" id="ARBA00023125"/>
    </source>
</evidence>
<evidence type="ECO:0000259" key="6">
    <source>
        <dbReference type="PROSITE" id="PS50937"/>
    </source>
</evidence>
<evidence type="ECO:0000256" key="5">
    <source>
        <dbReference type="SAM" id="Coils"/>
    </source>
</evidence>
<keyword evidence="5" id="KW-0175">Coiled coil</keyword>
<dbReference type="Proteomes" id="UP000240974">
    <property type="component" value="Unassembled WGS sequence"/>
</dbReference>
<organism evidence="7 8">
    <name type="scientific">Faecalibacillus intestinalis</name>
    <dbReference type="NCBI Taxonomy" id="1982626"/>
    <lineage>
        <taxon>Bacteria</taxon>
        <taxon>Bacillati</taxon>
        <taxon>Bacillota</taxon>
        <taxon>Erysipelotrichia</taxon>
        <taxon>Erysipelotrichales</taxon>
        <taxon>Coprobacillaceae</taxon>
        <taxon>Faecalibacillus</taxon>
    </lineage>
</organism>
<dbReference type="PANTHER" id="PTHR30204:SF69">
    <property type="entry name" value="MERR-FAMILY TRANSCRIPTIONAL REGULATOR"/>
    <property type="match status" value="1"/>
</dbReference>
<proteinExistence type="predicted"/>